<dbReference type="PANTHER" id="PTHR44942">
    <property type="entry name" value="METHYLTRANSF_11 DOMAIN-CONTAINING PROTEIN"/>
    <property type="match status" value="1"/>
</dbReference>
<keyword evidence="2" id="KW-0808">Transferase</keyword>
<dbReference type="Gene3D" id="3.40.50.150">
    <property type="entry name" value="Vaccinia Virus protein VP39"/>
    <property type="match status" value="1"/>
</dbReference>
<reference evidence="3" key="1">
    <citation type="journal article" date="2015" name="Genome Announc.">
        <title>Draft whole-genome sequence of the biocontrol agent Trichoderma harzianum T6776.</title>
        <authorList>
            <person name="Baroncelli R."/>
            <person name="Piaggeschi G."/>
            <person name="Fiorini L."/>
            <person name="Bertolini E."/>
            <person name="Zapparata A."/>
            <person name="Pe M.E."/>
            <person name="Sarrocco S."/>
            <person name="Vannacci G."/>
        </authorList>
    </citation>
    <scope>NUCLEOTIDE SEQUENCE [LARGE SCALE GENOMIC DNA]</scope>
    <source>
        <strain evidence="3">T6776</strain>
    </source>
</reference>
<evidence type="ECO:0000313" key="3">
    <source>
        <dbReference type="Proteomes" id="UP000034112"/>
    </source>
</evidence>
<dbReference type="EMBL" id="JOKZ01000182">
    <property type="protein sequence ID" value="KKP01707.1"/>
    <property type="molecule type" value="Genomic_DNA"/>
</dbReference>
<keyword evidence="2" id="KW-0489">Methyltransferase</keyword>
<name>A0A0F9ZN68_TRIHA</name>
<dbReference type="InterPro" id="IPR013216">
    <property type="entry name" value="Methyltransf_11"/>
</dbReference>
<dbReference type="CDD" id="cd02440">
    <property type="entry name" value="AdoMet_MTases"/>
    <property type="match status" value="1"/>
</dbReference>
<gene>
    <name evidence="2" type="ORF">THAR02_06166</name>
</gene>
<evidence type="ECO:0000259" key="1">
    <source>
        <dbReference type="Pfam" id="PF08241"/>
    </source>
</evidence>
<accession>A0A0F9ZN68</accession>
<comment type="caution">
    <text evidence="2">The sequence shown here is derived from an EMBL/GenBank/DDBJ whole genome shotgun (WGS) entry which is preliminary data.</text>
</comment>
<dbReference type="Proteomes" id="UP000034112">
    <property type="component" value="Unassembled WGS sequence"/>
</dbReference>
<organism evidence="2 3">
    <name type="scientific">Trichoderma harzianum</name>
    <name type="common">Hypocrea lixii</name>
    <dbReference type="NCBI Taxonomy" id="5544"/>
    <lineage>
        <taxon>Eukaryota</taxon>
        <taxon>Fungi</taxon>
        <taxon>Dikarya</taxon>
        <taxon>Ascomycota</taxon>
        <taxon>Pezizomycotina</taxon>
        <taxon>Sordariomycetes</taxon>
        <taxon>Hypocreomycetidae</taxon>
        <taxon>Hypocreales</taxon>
        <taxon>Hypocreaceae</taxon>
        <taxon>Trichoderma</taxon>
    </lineage>
</organism>
<dbReference type="GO" id="GO:0008757">
    <property type="term" value="F:S-adenosylmethionine-dependent methyltransferase activity"/>
    <property type="evidence" value="ECO:0007669"/>
    <property type="project" value="InterPro"/>
</dbReference>
<dbReference type="InterPro" id="IPR029063">
    <property type="entry name" value="SAM-dependent_MTases_sf"/>
</dbReference>
<evidence type="ECO:0000313" key="2">
    <source>
        <dbReference type="EMBL" id="KKP01707.1"/>
    </source>
</evidence>
<dbReference type="OrthoDB" id="10027013at2759"/>
<dbReference type="SUPFAM" id="SSF53335">
    <property type="entry name" value="S-adenosyl-L-methionine-dependent methyltransferases"/>
    <property type="match status" value="1"/>
</dbReference>
<proteinExistence type="predicted"/>
<dbReference type="OMA" id="SETMFFE"/>
<protein>
    <submittedName>
        <fullName evidence="2">Methyltransferase</fullName>
    </submittedName>
</protein>
<dbReference type="PANTHER" id="PTHR44942:SF10">
    <property type="entry name" value="METHYLTRANSFERASE TYPE 11 DOMAIN-CONTAINING PROTEIN"/>
    <property type="match status" value="1"/>
</dbReference>
<feature type="domain" description="Methyltransferase type 11" evidence="1">
    <location>
        <begin position="60"/>
        <end position="161"/>
    </location>
</feature>
<dbReference type="AlphaFoldDB" id="A0A0F9ZN68"/>
<dbReference type="GO" id="GO:0032259">
    <property type="term" value="P:methylation"/>
    <property type="evidence" value="ECO:0007669"/>
    <property type="project" value="UniProtKB-KW"/>
</dbReference>
<dbReference type="InterPro" id="IPR051052">
    <property type="entry name" value="Diverse_substrate_MTase"/>
</dbReference>
<sequence>MSSQLSDAQPALPVTETTFSSYDQNQGKAYAHARPDYDPGVYQAIINHHKSTGGQFDTVVDVGCGPGSATRGLAPFFANAIGLDPSQGMVATARSFGGVSSASRPIRFEISTAEDLGAHLATPISDSSVDLITAANAAHWFDMSQFWLAAARILKPGGTVALWTSGEIRVHPSMPNAAALQAVFDEHTETYLRPFHVLGNYMVRSGYADLGLPWTIAQPVEAFDKESFVRKDWPAGEKFVVGESEVDLDTFEKIIGSGSPPTRWRQAHPEAVGTENDVVRILRRKIERVLRESGVEEGKERMRGTIHGVMLFVKKRA</sequence>
<dbReference type="Pfam" id="PF08241">
    <property type="entry name" value="Methyltransf_11"/>
    <property type="match status" value="1"/>
</dbReference>